<dbReference type="Pfam" id="PF00595">
    <property type="entry name" value="PDZ"/>
    <property type="match status" value="1"/>
</dbReference>
<name>A0A2B4S287_STYPI</name>
<dbReference type="SUPFAM" id="SSF52540">
    <property type="entry name" value="P-loop containing nucleoside triphosphate hydrolases"/>
    <property type="match status" value="1"/>
</dbReference>
<dbReference type="SMART" id="SM00228">
    <property type="entry name" value="PDZ"/>
    <property type="match status" value="1"/>
</dbReference>
<keyword evidence="9" id="KW-1185">Reference proteome</keyword>
<dbReference type="SUPFAM" id="SSF48403">
    <property type="entry name" value="Ankyrin repeat"/>
    <property type="match status" value="1"/>
</dbReference>
<feature type="compositionally biased region" description="Acidic residues" evidence="6">
    <location>
        <begin position="1023"/>
        <end position="1047"/>
    </location>
</feature>
<feature type="compositionally biased region" description="Polar residues" evidence="6">
    <location>
        <begin position="2758"/>
        <end position="2789"/>
    </location>
</feature>
<dbReference type="SUPFAM" id="SSF48452">
    <property type="entry name" value="TPR-like"/>
    <property type="match status" value="1"/>
</dbReference>
<feature type="region of interest" description="Disordered" evidence="6">
    <location>
        <begin position="2886"/>
        <end position="2945"/>
    </location>
</feature>
<feature type="compositionally biased region" description="Low complexity" evidence="6">
    <location>
        <begin position="2747"/>
        <end position="2757"/>
    </location>
</feature>
<dbReference type="OrthoDB" id="6012806at2759"/>
<dbReference type="GO" id="GO:0016787">
    <property type="term" value="F:hydrolase activity"/>
    <property type="evidence" value="ECO:0007669"/>
    <property type="project" value="UniProtKB-KW"/>
</dbReference>
<keyword evidence="5" id="KW-0175">Coiled coil</keyword>
<dbReference type="Pfam" id="PF23012">
    <property type="entry name" value="Syntrophin_4th"/>
    <property type="match status" value="1"/>
</dbReference>
<proteinExistence type="predicted"/>
<comment type="caution">
    <text evidence="8">The sequence shown here is derived from an EMBL/GenBank/DDBJ whole genome shotgun (WGS) entry which is preliminary data.</text>
</comment>
<dbReference type="GO" id="GO:0005524">
    <property type="term" value="F:ATP binding"/>
    <property type="evidence" value="ECO:0007669"/>
    <property type="project" value="UniProtKB-KW"/>
</dbReference>
<dbReference type="Proteomes" id="UP000225706">
    <property type="component" value="Unassembled WGS sequence"/>
</dbReference>
<evidence type="ECO:0000313" key="8">
    <source>
        <dbReference type="EMBL" id="PFX22900.1"/>
    </source>
</evidence>
<evidence type="ECO:0000256" key="2">
    <source>
        <dbReference type="ARBA" id="ARBA00022801"/>
    </source>
</evidence>
<dbReference type="InterPro" id="IPR039904">
    <property type="entry name" value="TRANK1"/>
</dbReference>
<gene>
    <name evidence="8" type="primary">TRANK1</name>
    <name evidence="8" type="ORF">AWC38_SpisGene12553</name>
</gene>
<keyword evidence="2" id="KW-0378">Hydrolase</keyword>
<dbReference type="PANTHER" id="PTHR21529:SF4">
    <property type="entry name" value="TPR AND ANKYRIN REPEAT-CONTAINING PROTEIN 1"/>
    <property type="match status" value="1"/>
</dbReference>
<dbReference type="InterPro" id="IPR011990">
    <property type="entry name" value="TPR-like_helical_dom_sf"/>
</dbReference>
<evidence type="ECO:0000256" key="6">
    <source>
        <dbReference type="SAM" id="MobiDB-lite"/>
    </source>
</evidence>
<dbReference type="InterPro" id="IPR002110">
    <property type="entry name" value="Ankyrin_rpt"/>
</dbReference>
<dbReference type="PROSITE" id="PS50106">
    <property type="entry name" value="PDZ"/>
    <property type="match status" value="1"/>
</dbReference>
<feature type="compositionally biased region" description="Polar residues" evidence="6">
    <location>
        <begin position="2888"/>
        <end position="2910"/>
    </location>
</feature>
<dbReference type="InterPro" id="IPR036770">
    <property type="entry name" value="Ankyrin_rpt-contain_sf"/>
</dbReference>
<evidence type="ECO:0000313" key="9">
    <source>
        <dbReference type="Proteomes" id="UP000225706"/>
    </source>
</evidence>
<dbReference type="Gene3D" id="3.40.50.300">
    <property type="entry name" value="P-loop containing nucleotide triphosphate hydrolases"/>
    <property type="match status" value="2"/>
</dbReference>
<keyword evidence="3" id="KW-0347">Helicase</keyword>
<keyword evidence="1" id="KW-0547">Nucleotide-binding</keyword>
<dbReference type="SMART" id="SM00248">
    <property type="entry name" value="ANK"/>
    <property type="match status" value="3"/>
</dbReference>
<dbReference type="GO" id="GO:0004386">
    <property type="term" value="F:helicase activity"/>
    <property type="evidence" value="ECO:0007669"/>
    <property type="project" value="UniProtKB-KW"/>
</dbReference>
<dbReference type="CDD" id="cd06801">
    <property type="entry name" value="PDZ_syntrophin-like"/>
    <property type="match status" value="1"/>
</dbReference>
<dbReference type="SUPFAM" id="SSF50729">
    <property type="entry name" value="PH domain-like"/>
    <property type="match status" value="1"/>
</dbReference>
<dbReference type="Gene3D" id="1.25.40.20">
    <property type="entry name" value="Ankyrin repeat-containing domain"/>
    <property type="match status" value="1"/>
</dbReference>
<feature type="domain" description="PDZ" evidence="7">
    <location>
        <begin position="2800"/>
        <end position="2883"/>
    </location>
</feature>
<evidence type="ECO:0000256" key="1">
    <source>
        <dbReference type="ARBA" id="ARBA00022741"/>
    </source>
</evidence>
<dbReference type="SUPFAM" id="SSF50156">
    <property type="entry name" value="PDZ domain-like"/>
    <property type="match status" value="1"/>
</dbReference>
<dbReference type="InterPro" id="IPR013986">
    <property type="entry name" value="DExx_box_DNA_helicase_dom_sf"/>
</dbReference>
<evidence type="ECO:0000256" key="5">
    <source>
        <dbReference type="SAM" id="Coils"/>
    </source>
</evidence>
<organism evidence="8 9">
    <name type="scientific">Stylophora pistillata</name>
    <name type="common">Smooth cauliflower coral</name>
    <dbReference type="NCBI Taxonomy" id="50429"/>
    <lineage>
        <taxon>Eukaryota</taxon>
        <taxon>Metazoa</taxon>
        <taxon>Cnidaria</taxon>
        <taxon>Anthozoa</taxon>
        <taxon>Hexacorallia</taxon>
        <taxon>Scleractinia</taxon>
        <taxon>Astrocoeniina</taxon>
        <taxon>Pocilloporidae</taxon>
        <taxon>Stylophora</taxon>
    </lineage>
</organism>
<dbReference type="PANTHER" id="PTHR21529">
    <property type="entry name" value="MAMMARY TURMOR VIRUS RECEPTOR HOMOLOG 1, 2 MTVR1, 2"/>
    <property type="match status" value="1"/>
</dbReference>
<feature type="region of interest" description="Disordered" evidence="6">
    <location>
        <begin position="1004"/>
        <end position="1051"/>
    </location>
</feature>
<evidence type="ECO:0000256" key="3">
    <source>
        <dbReference type="ARBA" id="ARBA00022806"/>
    </source>
</evidence>
<protein>
    <submittedName>
        <fullName evidence="8">TPR and ankyrin repeat-containing protein 1</fullName>
    </submittedName>
</protein>
<dbReference type="InterPro" id="IPR027417">
    <property type="entry name" value="P-loop_NTPase"/>
</dbReference>
<reference evidence="9" key="1">
    <citation type="journal article" date="2017" name="bioRxiv">
        <title>Comparative analysis of the genomes of Stylophora pistillata and Acropora digitifera provides evidence for extensive differences between species of corals.</title>
        <authorList>
            <person name="Voolstra C.R."/>
            <person name="Li Y."/>
            <person name="Liew Y.J."/>
            <person name="Baumgarten S."/>
            <person name="Zoccola D."/>
            <person name="Flot J.-F."/>
            <person name="Tambutte S."/>
            <person name="Allemand D."/>
            <person name="Aranda M."/>
        </authorList>
    </citation>
    <scope>NUCLEOTIDE SEQUENCE [LARGE SCALE GENOMIC DNA]</scope>
</reference>
<dbReference type="Gene3D" id="2.30.42.10">
    <property type="match status" value="1"/>
</dbReference>
<dbReference type="Gene3D" id="1.10.10.160">
    <property type="match status" value="1"/>
</dbReference>
<feature type="coiled-coil region" evidence="5">
    <location>
        <begin position="2609"/>
        <end position="2666"/>
    </location>
</feature>
<dbReference type="InterPro" id="IPR036034">
    <property type="entry name" value="PDZ_sf"/>
</dbReference>
<feature type="region of interest" description="Disordered" evidence="6">
    <location>
        <begin position="2742"/>
        <end position="2804"/>
    </location>
</feature>
<keyword evidence="4" id="KW-0067">ATP-binding</keyword>
<dbReference type="InterPro" id="IPR001478">
    <property type="entry name" value="PDZ"/>
</dbReference>
<feature type="compositionally biased region" description="Polar residues" evidence="6">
    <location>
        <begin position="2931"/>
        <end position="2945"/>
    </location>
</feature>
<evidence type="ECO:0000259" key="7">
    <source>
        <dbReference type="PROSITE" id="PS50106"/>
    </source>
</evidence>
<sequence>MAYYYQNFLGTDDLQAAAFDYLRQGFYYEAIDGFQEVIRRLYRKSCRNGTLQNLGKLRRGLAQALYCHSGNKSQDALWQIELCISEGNHEYSEESANFWGTLADKRGHHPSGRQSAIIGYEIALYFVPPCNVLLTASLLSKMMLLCCKAGPSFAEKATILLKKAKEIQMCPSQDYLACPTSFTIAVLVNVALYSPEFQVFGAERPVPKYFVEKLITECVKTKAIENLSVLLYQVSWADDCEASCVPVDLVLEWDTENRNDLLKTLLERKAPAGGLPDNSKSPLTICLERDNLELALMLLEYGADGKDLVEEDGDSILHASLRIGLKKGNFAILKFFLDDKRYSVDFQDADGNTLLHLLCRGKLNAMKLEAMRLVLEAGANPLIINKLKKKPLDLISVRDNRRKLLSSAEENFKIDKSLDSNVAELNAEEKIDEAKAERSSIEEPKSLHFLSDTLTSPPSMSYAKSNNLRKETLAIVRERVLSLIKKLDVRDWLKISKKLKKVTPQEKAELYANKEEQGYRSLLYQTALVEEDDRTFQKRESNEFRVAKENTDNVVKLSSFEGLPWDVECTAKVWKILSDKRLESWMKERFFDKVRSLAQGRDNWTPHLCKRLEGLPKSRGMLLYETRLTDAARIIWECAVAFSPRYSDKDCEMKSTIYSETIRIWDIEFDHDNVSRTIENIVTSFTRGKGCNLRKELRGLPREEASQNQGPNLYVKLTEKNLCTRSRVKPEEEAVNSKSGGNEVTFFPPASHNDNEYQVLKFYHLSSAMIQAIREQQSCNAEIDFPFRVTEEEYDIINFKPTPQSSIILIGRSGTGKTTCILYRLWKCFLQYWKSASKSGPWIPKNTVFLPKESPSLSLENSNGGNDVKTTHNELQKAKSSCDSGVADGDCGEVTACCHLDPSVQIETGLEHGECLEHLHQLFVTKNGVLCQEIQKNFKALSQACPFVKHDSNQGKATSHKLQDVDDASGAWPLFLNARDFYIMLDASLPEPYFFPRNEDGSLQGRMQDWGEEGNQLSTIPVMDEDEDEDEDSKDDTDEEEEEEPFEPAETTFHQGRLQLVSYSIFENSLWPKMCKKKKHVSFHPSLVWMEIRSFIKGSYEALHTRSGYLSFEKYQGIGLKRASNFKDGGRAEVYRLFKSYEHFRKQSNMIDENDVVFDLYHRLRQCAVPDWSIHELYVDETQDFTQAELMLLIRCCRDPNAIFLTGDTAQSVMRGISFRFEDLGSLFFYLNDNYKAVGAQAEIVVPRRKQLVLNYRSHSGVLGLASSVVNILQKYFPESFDKLERDQGQLDGPKPVLLESCSPSDLAIILRGNKRETTTIEFGAHQVILVASNEARESLPEELSHALVLTIYEAKGLEFDDVLVYNFFKDSQACAEWRVVTQYLLEVVGCETGKIKSRPLTFNPEKHRILNSELKQLYTAVTRARANVWFFDENEENRRPVFEYFEQLGLANVAKLEADAGNDPRCGQALQSMFSKPSSPEEWEKQGQFFFSKKLWKVAKKCFTICGNGGMSQKCEAYVQADYARTLHSEPRRLKDEFLRAADQFLQCKMIPETKVCLYNARERALYASLLQKLGEEKDAIKWFEKAGSFVEASQCLEKLGNYKEAVEVLIRGNLYQNAVDVLSRFEKLSSGDQKEVLAPGRTLQELCLASAELSFKGGNMAKMHTSLKSVHPVEIRVEFLKKRKMLDDAAKELLKEGRAVEAAKLMREKGSFLVAVDYAKRSGHQQLAADCTLAHVRSSKNMPREEQAKHLQEAKNLYKEAGQMNGFAEVLLEEAKRVAACRKAIEAANIFKLSTNYNICGELECVEVMLDCTHPEHGLSDVNTTPAVRLVRDVLQLIKSLNASNLDVMTQKEIDRCEEYFGLFKEGDLSKRVIRRKEGDRFLYLAQGLQKRPVAGSRWEMDLQDVRERIAEILFNRVTKLIQSIRVLLDKTFLTHQRCQNFLVGFPCNSESCPHRHMSPSQNTNDALFKAILDEMYLDAQANDFQKLEKRYATHNFGMDGWEINSPNPTEDLGNLFPRDGFASCEKLFEFFFPASGQSVDVPLHSYICSFRDKTPWFFKQRLLKFAEEVWKKRATDEAKLQSADVFLTVSHLLQLIGSPSLRILSWIEETEDEFRKTCVMLNGKPIIPKTVGIALEGTKMTLFSRWWEMSKTYLHACGDILEAGHNAVRRFLSMTANPRKRIPYPTPKNCLDILEYFTCVFLTLFARLQQAQNSRDLVCLPASYLSVMSFWNTLNCTTSEHVEIYQAVFLYQSHPLNIRLVKKFLHDMVSLMLGGYSQNFNLLKKVLHCNESIHSGEAERALVLVLTLLCNSGQSVPRESELKLLENLYTAPPAEVMLPDRMALCLEKVRESKGIREIVVILHKLLRERGENLYTVQWENVSRQLWRQEVNPECYRNNFYTDVLERLAQTTEELPAEKVTESGDIEEGFLNELNVDEEHPTRDLDRSQTEKLEAIKRKEVIQAESWEKCNEMEDRIPEEALLQENAHEDPLDAYFSSFRVDQSGCGICNVRFSLGKNDNAQFSVEDWEKETEDNNPISSSFAAYLTVESHQAVGSPHFNKVEEFNAYRKLFIDEFFPLNTKLSSVLSQADLFLKTQEQQGRSMSILRNKMDEIERADANIVEITSDIQKHCSWVDLEPFKAAIVSLKEALKSCEEEILSENSQLRDGSRFVPSFVGHSSDWDFANEPDANPIESAVKILVQKTLLGRNFLKTGCISMQINRAELQKVRVKLSRDALTIQKEGTSSVSPSSSSPVNQPESTNGKAESLSWKRSPSTSTNGEASSPTQKKPAPPLGERTVKLTKRKVGGLGMSIKGGRESNLPIAISKIYKDQAAYETSQLHEGDIILEVNGQDIRRATHDEAVAVLKKGGSEIELTVIHSSSSSSVANSEITAGTTSEASQSSVSKQANGIVRSVEESSSDAECRENSSQKSSEVGETDSNSSLQSWTDNIVLPLTFASVSRYKTGEDTLRSRSLVLRPSRVIMFCSWVIHMGWIWERLRSTNHWNVWKRKFLTVKGSELQVFEMPPEDEQLDKREHCFTVQSYSGVSHYLAVDTEADMTEIVNRVQEATHQAVVQIESRSFPGKWRGQSVKLVFDLKRGLRLYSGTDRSLLWQYRFSFLRGSSDDGARKIVLLFSQSPAGPFDRQELEFTNMQQVLTVMHAFYAAKVAQVDPNFSFENSV</sequence>
<dbReference type="EMBL" id="LSMT01000225">
    <property type="protein sequence ID" value="PFX22900.1"/>
    <property type="molecule type" value="Genomic_DNA"/>
</dbReference>
<dbReference type="InterPro" id="IPR055108">
    <property type="entry name" value="Syntrophin_4th"/>
</dbReference>
<evidence type="ECO:0000256" key="4">
    <source>
        <dbReference type="ARBA" id="ARBA00022840"/>
    </source>
</evidence>
<accession>A0A2B4S287</accession>